<sequence>MSLLDKLSHEYPVIGQVYDQIDPVLQYTLRKLDNFEKWEILVISVLITYVLMSFKYFLLDLDKGLWDFLKKQVFKFSKKLPFLNAKINSELAKTRKDLEEEIYKSNKGQLFVQKLPSPGLGNEETLELINNKYLKLNDLNWTGGAVSGCVYGADDSLTSLTTKVYEKFAWTNPMHADVFPDVRKMEAEVVRMACNLFRGDENSCGTMTTGGTESIMLACKAYRQLAYAKGIKRPEIVVPVTGHAAFDKAADFFKMKIRHVPVDPKTKKVNPKKLESYINSNTCLIVGSAPQFPHGAIDPIEDLSKIACKYNIPLHVDACLGGFLIVFMKDAGFELPLFDFRLSGVTSISCDTHKYGYTPKGSSVVLYRNPEYRRHQYFSAVEWPGGIYVSPTFAGSRAGSLIAMTWATLMSIGHDGYVKITRNIIETTKYITKEVEEIKELKLMAQPEVSVVAFESSDFNIFKLLDDMATRGWHLNALQNPAGIHIAVTKLHTLPGVAQNFVQDLKKSVKEIMSKDDRQLGKVAAIYCSTQGIPDKSLIADVAYMFLDSCYNTKDKQVSNGAANGTANGAANGSANGAANGTANGAANGSVKKAHS</sequence>
<evidence type="ECO:0000256" key="17">
    <source>
        <dbReference type="RuleBase" id="RU000382"/>
    </source>
</evidence>
<evidence type="ECO:0000256" key="19">
    <source>
        <dbReference type="SAM" id="Phobius"/>
    </source>
</evidence>
<dbReference type="FunFam" id="3.40.640.10:FF:000020">
    <property type="entry name" value="sphingosine-1-phosphate lyase 1"/>
    <property type="match status" value="1"/>
</dbReference>
<feature type="region of interest" description="Disordered" evidence="18">
    <location>
        <begin position="567"/>
        <end position="596"/>
    </location>
</feature>
<evidence type="ECO:0000256" key="15">
    <source>
        <dbReference type="ARBA" id="ARBA00042568"/>
    </source>
</evidence>
<dbReference type="GO" id="GO:0019752">
    <property type="term" value="P:carboxylic acid metabolic process"/>
    <property type="evidence" value="ECO:0007669"/>
    <property type="project" value="InterPro"/>
</dbReference>
<evidence type="ECO:0000256" key="8">
    <source>
        <dbReference type="ARBA" id="ARBA00022919"/>
    </source>
</evidence>
<feature type="modified residue" description="N6-(pyridoxal phosphate)lysine" evidence="16">
    <location>
        <position position="354"/>
    </location>
</feature>
<keyword evidence="11 19" id="KW-0472">Membrane</keyword>
<evidence type="ECO:0000256" key="10">
    <source>
        <dbReference type="ARBA" id="ARBA00023098"/>
    </source>
</evidence>
<dbReference type="InterPro" id="IPR015424">
    <property type="entry name" value="PyrdxlP-dep_Trfase"/>
</dbReference>
<dbReference type="GO" id="GO:0008117">
    <property type="term" value="F:sphinganine-1-phosphate aldolase activity"/>
    <property type="evidence" value="ECO:0007669"/>
    <property type="project" value="UniProtKB-EC"/>
</dbReference>
<keyword evidence="5 19" id="KW-0812">Transmembrane</keyword>
<keyword evidence="7 16" id="KW-0663">Pyridoxal phosphate</keyword>
<evidence type="ECO:0000256" key="2">
    <source>
        <dbReference type="ARBA" id="ARBA00004389"/>
    </source>
</evidence>
<dbReference type="Gene3D" id="3.90.1150.10">
    <property type="entry name" value="Aspartate Aminotransferase, domain 1"/>
    <property type="match status" value="1"/>
</dbReference>
<dbReference type="InterPro" id="IPR002129">
    <property type="entry name" value="PyrdxlP-dep_de-COase"/>
</dbReference>
<dbReference type="SUPFAM" id="SSF53383">
    <property type="entry name" value="PLP-dependent transferases"/>
    <property type="match status" value="1"/>
</dbReference>
<dbReference type="EMBL" id="REGN01005671">
    <property type="protein sequence ID" value="RNA12499.1"/>
    <property type="molecule type" value="Genomic_DNA"/>
</dbReference>
<dbReference type="PANTHER" id="PTHR42735">
    <property type="match status" value="1"/>
</dbReference>
<dbReference type="EC" id="4.1.2.27" evidence="14"/>
<dbReference type="Proteomes" id="UP000276133">
    <property type="component" value="Unassembled WGS sequence"/>
</dbReference>
<evidence type="ECO:0000256" key="4">
    <source>
        <dbReference type="ARBA" id="ARBA00004991"/>
    </source>
</evidence>
<dbReference type="GO" id="GO:0030149">
    <property type="term" value="P:sphingolipid catabolic process"/>
    <property type="evidence" value="ECO:0007669"/>
    <property type="project" value="TreeGrafter"/>
</dbReference>
<reference evidence="20 21" key="1">
    <citation type="journal article" date="2018" name="Sci. Rep.">
        <title>Genomic signatures of local adaptation to the degree of environmental predictability in rotifers.</title>
        <authorList>
            <person name="Franch-Gras L."/>
            <person name="Hahn C."/>
            <person name="Garcia-Roger E.M."/>
            <person name="Carmona M.J."/>
            <person name="Serra M."/>
            <person name="Gomez A."/>
        </authorList>
    </citation>
    <scope>NUCLEOTIDE SEQUENCE [LARGE SCALE GENOMIC DNA]</scope>
    <source>
        <strain evidence="20">HYR1</strain>
    </source>
</reference>
<evidence type="ECO:0000256" key="16">
    <source>
        <dbReference type="PIRSR" id="PIRSR602129-50"/>
    </source>
</evidence>
<name>A0A3M7QMJ9_BRAPC</name>
<keyword evidence="9 19" id="KW-1133">Transmembrane helix</keyword>
<evidence type="ECO:0000256" key="11">
    <source>
        <dbReference type="ARBA" id="ARBA00023136"/>
    </source>
</evidence>
<keyword evidence="12 17" id="KW-0456">Lyase</keyword>
<evidence type="ECO:0000256" key="1">
    <source>
        <dbReference type="ARBA" id="ARBA00001933"/>
    </source>
</evidence>
<dbReference type="Pfam" id="PF00282">
    <property type="entry name" value="Pyridoxal_deC"/>
    <property type="match status" value="1"/>
</dbReference>
<comment type="similarity">
    <text evidence="13">Belongs to the group II decarboxylase family. Sphingosine-1-phosphate lyase subfamily.</text>
</comment>
<keyword evidence="21" id="KW-1185">Reference proteome</keyword>
<dbReference type="STRING" id="10195.A0A3M7QMJ9"/>
<dbReference type="Gene3D" id="6.10.140.2150">
    <property type="match status" value="1"/>
</dbReference>
<comment type="pathway">
    <text evidence="3">Lipid metabolism; sphingolipid metabolism.</text>
</comment>
<accession>A0A3M7QMJ9</accession>
<feature type="compositionally biased region" description="Low complexity" evidence="18">
    <location>
        <begin position="567"/>
        <end position="589"/>
    </location>
</feature>
<comment type="subcellular location">
    <subcellularLocation>
        <location evidence="2">Endoplasmic reticulum membrane</location>
        <topology evidence="2">Single-pass membrane protein</topology>
    </subcellularLocation>
</comment>
<dbReference type="CDD" id="cd06450">
    <property type="entry name" value="DOPA_deC_like"/>
    <property type="match status" value="1"/>
</dbReference>
<evidence type="ECO:0000256" key="13">
    <source>
        <dbReference type="ARBA" id="ARBA00038302"/>
    </source>
</evidence>
<dbReference type="OrthoDB" id="10254570at2759"/>
<keyword evidence="6" id="KW-0256">Endoplasmic reticulum</keyword>
<proteinExistence type="inferred from homology"/>
<dbReference type="Gene3D" id="3.40.640.10">
    <property type="entry name" value="Type I PLP-dependent aspartate aminotransferase-like (Major domain)"/>
    <property type="match status" value="1"/>
</dbReference>
<keyword evidence="10" id="KW-0443">Lipid metabolism</keyword>
<dbReference type="InterPro" id="IPR015422">
    <property type="entry name" value="PyrdxlP-dep_Trfase_small"/>
</dbReference>
<evidence type="ECO:0000256" key="18">
    <source>
        <dbReference type="SAM" id="MobiDB-lite"/>
    </source>
</evidence>
<evidence type="ECO:0000256" key="6">
    <source>
        <dbReference type="ARBA" id="ARBA00022824"/>
    </source>
</evidence>
<dbReference type="AlphaFoldDB" id="A0A3M7QMJ9"/>
<evidence type="ECO:0000256" key="12">
    <source>
        <dbReference type="ARBA" id="ARBA00023239"/>
    </source>
</evidence>
<dbReference type="GO" id="GO:0005789">
    <property type="term" value="C:endoplasmic reticulum membrane"/>
    <property type="evidence" value="ECO:0007669"/>
    <property type="project" value="UniProtKB-SubCell"/>
</dbReference>
<dbReference type="GO" id="GO:0030170">
    <property type="term" value="F:pyridoxal phosphate binding"/>
    <property type="evidence" value="ECO:0007669"/>
    <property type="project" value="InterPro"/>
</dbReference>
<comment type="cofactor">
    <cofactor evidence="1 16 17">
        <name>pyridoxal 5'-phosphate</name>
        <dbReference type="ChEBI" id="CHEBI:597326"/>
    </cofactor>
</comment>
<dbReference type="InterPro" id="IPR015421">
    <property type="entry name" value="PyrdxlP-dep_Trfase_major"/>
</dbReference>
<feature type="transmembrane region" description="Helical" evidence="19">
    <location>
        <begin position="40"/>
        <end position="59"/>
    </location>
</feature>
<evidence type="ECO:0000313" key="20">
    <source>
        <dbReference type="EMBL" id="RNA12499.1"/>
    </source>
</evidence>
<gene>
    <name evidence="20" type="ORF">BpHYR1_046098</name>
</gene>
<evidence type="ECO:0000313" key="21">
    <source>
        <dbReference type="Proteomes" id="UP000276133"/>
    </source>
</evidence>
<keyword evidence="8" id="KW-0746">Sphingolipid metabolism</keyword>
<organism evidence="20 21">
    <name type="scientific">Brachionus plicatilis</name>
    <name type="common">Marine rotifer</name>
    <name type="synonym">Brachionus muelleri</name>
    <dbReference type="NCBI Taxonomy" id="10195"/>
    <lineage>
        <taxon>Eukaryota</taxon>
        <taxon>Metazoa</taxon>
        <taxon>Spiralia</taxon>
        <taxon>Gnathifera</taxon>
        <taxon>Rotifera</taxon>
        <taxon>Eurotatoria</taxon>
        <taxon>Monogononta</taxon>
        <taxon>Pseudotrocha</taxon>
        <taxon>Ploima</taxon>
        <taxon>Brachionidae</taxon>
        <taxon>Brachionus</taxon>
    </lineage>
</organism>
<evidence type="ECO:0000256" key="5">
    <source>
        <dbReference type="ARBA" id="ARBA00022692"/>
    </source>
</evidence>
<evidence type="ECO:0000256" key="3">
    <source>
        <dbReference type="ARBA" id="ARBA00004760"/>
    </source>
</evidence>
<protein>
    <recommendedName>
        <fullName evidence="14">sphinganine-1-phosphate aldolase</fullName>
        <ecNumber evidence="14">4.1.2.27</ecNumber>
    </recommendedName>
    <alternativeName>
        <fullName evidence="15">Sphingosine-1-phosphate aldolase</fullName>
    </alternativeName>
</protein>
<evidence type="ECO:0000256" key="14">
    <source>
        <dbReference type="ARBA" id="ARBA00038965"/>
    </source>
</evidence>
<evidence type="ECO:0000256" key="7">
    <source>
        <dbReference type="ARBA" id="ARBA00022898"/>
    </source>
</evidence>
<comment type="pathway">
    <text evidence="4">Sphingolipid metabolism.</text>
</comment>
<comment type="caution">
    <text evidence="20">The sequence shown here is derived from an EMBL/GenBank/DDBJ whole genome shotgun (WGS) entry which is preliminary data.</text>
</comment>
<evidence type="ECO:0000256" key="9">
    <source>
        <dbReference type="ARBA" id="ARBA00022989"/>
    </source>
</evidence>
<dbReference type="InterPro" id="IPR050477">
    <property type="entry name" value="GrpII_AminoAcid_Decarb"/>
</dbReference>
<dbReference type="PANTHER" id="PTHR42735:SF6">
    <property type="entry name" value="SPHINGOSINE-1-PHOSPHATE LYASE 1"/>
    <property type="match status" value="1"/>
</dbReference>